<dbReference type="InterPro" id="IPR002060">
    <property type="entry name" value="Squ/phyt_synthse"/>
</dbReference>
<dbReference type="GO" id="GO:0004311">
    <property type="term" value="F:geranylgeranyl diphosphate synthase activity"/>
    <property type="evidence" value="ECO:0007669"/>
    <property type="project" value="InterPro"/>
</dbReference>
<gene>
    <name evidence="1" type="ORF">EDE15_0277</name>
</gene>
<evidence type="ECO:0000313" key="1">
    <source>
        <dbReference type="EMBL" id="RSL14810.1"/>
    </source>
</evidence>
<comment type="caution">
    <text evidence="1">The sequence shown here is derived from an EMBL/GenBank/DDBJ whole genome shotgun (WGS) entry which is preliminary data.</text>
</comment>
<dbReference type="NCBIfam" id="TIGR03464">
    <property type="entry name" value="HpnC"/>
    <property type="match status" value="1"/>
</dbReference>
<evidence type="ECO:0000313" key="2">
    <source>
        <dbReference type="Proteomes" id="UP000269669"/>
    </source>
</evidence>
<dbReference type="InterPro" id="IPR017827">
    <property type="entry name" value="HSQ_synthase_HpnC"/>
</dbReference>
<dbReference type="SFLD" id="SFLDS00005">
    <property type="entry name" value="Isoprenoid_Synthase_Type_I"/>
    <property type="match status" value="1"/>
</dbReference>
<dbReference type="OrthoDB" id="9787280at2"/>
<organism evidence="1 2">
    <name type="scientific">Edaphobacter aggregans</name>
    <dbReference type="NCBI Taxonomy" id="570835"/>
    <lineage>
        <taxon>Bacteria</taxon>
        <taxon>Pseudomonadati</taxon>
        <taxon>Acidobacteriota</taxon>
        <taxon>Terriglobia</taxon>
        <taxon>Terriglobales</taxon>
        <taxon>Acidobacteriaceae</taxon>
        <taxon>Edaphobacter</taxon>
    </lineage>
</organism>
<dbReference type="GO" id="GO:0051996">
    <property type="term" value="F:squalene synthase [NAD(P)H] activity"/>
    <property type="evidence" value="ECO:0007669"/>
    <property type="project" value="InterPro"/>
</dbReference>
<dbReference type="SFLD" id="SFLDG01212">
    <property type="entry name" value="Phytoene_synthase_like"/>
    <property type="match status" value="1"/>
</dbReference>
<accession>A0A3R9NVR3</accession>
<reference evidence="1 2" key="1">
    <citation type="submission" date="2018-12" db="EMBL/GenBank/DDBJ databases">
        <title>Sequencing of bacterial isolates from soil warming experiment in Harvard Forest, Massachusetts, USA.</title>
        <authorList>
            <person name="Deangelis K."/>
        </authorList>
    </citation>
    <scope>NUCLEOTIDE SEQUENCE [LARGE SCALE GENOMIC DNA]</scope>
    <source>
        <strain evidence="1 2">EB153</strain>
    </source>
</reference>
<keyword evidence="2" id="KW-1185">Reference proteome</keyword>
<dbReference type="Gene3D" id="1.10.600.10">
    <property type="entry name" value="Farnesyl Diphosphate Synthase"/>
    <property type="match status" value="1"/>
</dbReference>
<dbReference type="Proteomes" id="UP000269669">
    <property type="component" value="Unassembled WGS sequence"/>
</dbReference>
<dbReference type="AlphaFoldDB" id="A0A3R9NVR3"/>
<dbReference type="PANTHER" id="PTHR31480">
    <property type="entry name" value="BIFUNCTIONAL LYCOPENE CYCLASE/PHYTOENE SYNTHASE"/>
    <property type="match status" value="1"/>
</dbReference>
<dbReference type="GO" id="GO:0016114">
    <property type="term" value="P:terpenoid biosynthetic process"/>
    <property type="evidence" value="ECO:0007669"/>
    <property type="project" value="UniProtKB-ARBA"/>
</dbReference>
<dbReference type="InterPro" id="IPR044843">
    <property type="entry name" value="Trans_IPPS_bact-type"/>
</dbReference>
<dbReference type="SUPFAM" id="SSF48576">
    <property type="entry name" value="Terpenoid synthases"/>
    <property type="match status" value="1"/>
</dbReference>
<protein>
    <submittedName>
        <fullName evidence="1">Squalene synthase HpnC</fullName>
    </submittedName>
</protein>
<dbReference type="EMBL" id="RSDW01000001">
    <property type="protein sequence ID" value="RSL14810.1"/>
    <property type="molecule type" value="Genomic_DNA"/>
</dbReference>
<dbReference type="InterPro" id="IPR033904">
    <property type="entry name" value="Trans_IPPS_HH"/>
</dbReference>
<name>A0A3R9NVR3_9BACT</name>
<proteinExistence type="predicted"/>
<dbReference type="Pfam" id="PF00494">
    <property type="entry name" value="SQS_PSY"/>
    <property type="match status" value="1"/>
</dbReference>
<dbReference type="SFLD" id="SFLDG01018">
    <property type="entry name" value="Squalene/Phytoene_Synthase_Lik"/>
    <property type="match status" value="1"/>
</dbReference>
<sequence length="313" mass="35509">MSEMTVSQHALLGAPHEYLTPIERPTLDEAKAWCRHLASTHYENFHVATWFLPNKVRPHFESIYAYCRVADDLGDEVADPSTALRLLDAWGSMLDECYDTPERSLHPVFVALHETIRECDVPRELFADLIHAFRMDQVKTSYNTWDELLEYSHYSANPVGRLVLWVCGYKEESIALLSDKVCTALQLANFWQDVVEDAERGRRYLPADAMERFGVEEGQIIGRVFTPEFRTMVEHLVLRTRQMLREGGTVSKHVDRDLSVTLDLFRKGGEAILAGIAAEDFDVLRGRPVVSKTKKLSLLAGALGAKIRAGMSR</sequence>
<dbReference type="CDD" id="cd00683">
    <property type="entry name" value="Trans_IPPS_HH"/>
    <property type="match status" value="1"/>
</dbReference>
<dbReference type="InterPro" id="IPR008949">
    <property type="entry name" value="Isoprenoid_synthase_dom_sf"/>
</dbReference>